<proteinExistence type="predicted"/>
<name>A0A9N9KA06_9GLOM</name>
<organism evidence="1 2">
    <name type="scientific">Dentiscutata erythropus</name>
    <dbReference type="NCBI Taxonomy" id="1348616"/>
    <lineage>
        <taxon>Eukaryota</taxon>
        <taxon>Fungi</taxon>
        <taxon>Fungi incertae sedis</taxon>
        <taxon>Mucoromycota</taxon>
        <taxon>Glomeromycotina</taxon>
        <taxon>Glomeromycetes</taxon>
        <taxon>Diversisporales</taxon>
        <taxon>Gigasporaceae</taxon>
        <taxon>Dentiscutata</taxon>
    </lineage>
</organism>
<comment type="caution">
    <text evidence="1">The sequence shown here is derived from an EMBL/GenBank/DDBJ whole genome shotgun (WGS) entry which is preliminary data.</text>
</comment>
<evidence type="ECO:0000313" key="2">
    <source>
        <dbReference type="Proteomes" id="UP000789405"/>
    </source>
</evidence>
<dbReference type="Proteomes" id="UP000789405">
    <property type="component" value="Unassembled WGS sequence"/>
</dbReference>
<dbReference type="AlphaFoldDB" id="A0A9N9KA06"/>
<gene>
    <name evidence="1" type="ORF">DERYTH_LOCUS26644</name>
</gene>
<protein>
    <submittedName>
        <fullName evidence="1">17978_t:CDS:1</fullName>
    </submittedName>
</protein>
<dbReference type="OrthoDB" id="3098at2759"/>
<keyword evidence="2" id="KW-1185">Reference proteome</keyword>
<reference evidence="1" key="1">
    <citation type="submission" date="2021-06" db="EMBL/GenBank/DDBJ databases">
        <authorList>
            <person name="Kallberg Y."/>
            <person name="Tangrot J."/>
            <person name="Rosling A."/>
        </authorList>
    </citation>
    <scope>NUCLEOTIDE SEQUENCE</scope>
    <source>
        <strain evidence="1">MA453B</strain>
    </source>
</reference>
<evidence type="ECO:0000313" key="1">
    <source>
        <dbReference type="EMBL" id="CAG8818578.1"/>
    </source>
</evidence>
<dbReference type="EMBL" id="CAJVPY010056736">
    <property type="protein sequence ID" value="CAG8818578.1"/>
    <property type="molecule type" value="Genomic_DNA"/>
</dbReference>
<accession>A0A9N9KA06</accession>
<feature type="non-terminal residue" evidence="1">
    <location>
        <position position="79"/>
    </location>
</feature>
<sequence>EAIETVEKLFKKFTNALISDDVDKEGITGRYNIEGHVNFWITRFYEAMICKSNSSKFFTSPSLNQCRVGEKISADEYDE</sequence>
<feature type="non-terminal residue" evidence="1">
    <location>
        <position position="1"/>
    </location>
</feature>